<dbReference type="Proteomes" id="UP001638806">
    <property type="component" value="Unassembled WGS sequence"/>
</dbReference>
<comment type="caution">
    <text evidence="1">The sequence shown here is derived from an EMBL/GenBank/DDBJ whole genome shotgun (WGS) entry which is preliminary data.</text>
</comment>
<proteinExistence type="predicted"/>
<organism evidence="1 2">
    <name type="scientific">Purpureocillium lilacinum</name>
    <name type="common">Paecilomyces lilacinus</name>
    <dbReference type="NCBI Taxonomy" id="33203"/>
    <lineage>
        <taxon>Eukaryota</taxon>
        <taxon>Fungi</taxon>
        <taxon>Dikarya</taxon>
        <taxon>Ascomycota</taxon>
        <taxon>Pezizomycotina</taxon>
        <taxon>Sordariomycetes</taxon>
        <taxon>Hypocreomycetidae</taxon>
        <taxon>Hypocreales</taxon>
        <taxon>Ophiocordycipitaceae</taxon>
        <taxon>Purpureocillium</taxon>
    </lineage>
</organism>
<evidence type="ECO:0000313" key="1">
    <source>
        <dbReference type="EMBL" id="KAL3963899.1"/>
    </source>
</evidence>
<reference evidence="1" key="1">
    <citation type="submission" date="2024-12" db="EMBL/GenBank/DDBJ databases">
        <title>Comparative genomics and development of molecular markers within Purpureocillium lilacinum and among Purpureocillium species.</title>
        <authorList>
            <person name="Yeh Z.-Y."/>
            <person name="Ni N.-T."/>
            <person name="Lo P.-H."/>
            <person name="Mushyakhwo K."/>
            <person name="Lin C.-F."/>
            <person name="Nai Y.-S."/>
        </authorList>
    </citation>
    <scope>NUCLEOTIDE SEQUENCE</scope>
    <source>
        <strain evidence="1">NCHU-NPUST-175</strain>
    </source>
</reference>
<gene>
    <name evidence="1" type="ORF">ACCO45_000903</name>
</gene>
<evidence type="ECO:0000313" key="2">
    <source>
        <dbReference type="Proteomes" id="UP001638806"/>
    </source>
</evidence>
<dbReference type="EMBL" id="JBGNUJ010000002">
    <property type="protein sequence ID" value="KAL3963899.1"/>
    <property type="molecule type" value="Genomic_DNA"/>
</dbReference>
<keyword evidence="2" id="KW-1185">Reference proteome</keyword>
<name>A0ACC4E842_PURLI</name>
<accession>A0ACC4E842</accession>
<protein>
    <submittedName>
        <fullName evidence="1">Uncharacterized protein</fullName>
    </submittedName>
</protein>
<sequence length="79" mass="8653">MGGRASEKGPSTLPESLADGAKVSGEGGLTRRRERRHARVPTSQRHMRSWRRDRGQDQRRCVVDGRCDHGAQEGGAGDV</sequence>